<dbReference type="InterPro" id="IPR011669">
    <property type="entry name" value="DgcN-like"/>
</dbReference>
<dbReference type="PANTHER" id="PTHR40690">
    <property type="entry name" value="GLL3100 PROTEIN"/>
    <property type="match status" value="1"/>
</dbReference>
<dbReference type="Gene3D" id="3.40.50.720">
    <property type="entry name" value="NAD(P)-binding Rossmann-like Domain"/>
    <property type="match status" value="1"/>
</dbReference>
<evidence type="ECO:0000259" key="1">
    <source>
        <dbReference type="Pfam" id="PF17396"/>
    </source>
</evidence>
<gene>
    <name evidence="2" type="ORF">ACFQE1_18970</name>
</gene>
<evidence type="ECO:0000313" key="2">
    <source>
        <dbReference type="EMBL" id="MFC6726406.1"/>
    </source>
</evidence>
<proteinExistence type="predicted"/>
<dbReference type="EMBL" id="JBHSWU010001092">
    <property type="protein sequence ID" value="MFC6726406.1"/>
    <property type="molecule type" value="Genomic_DNA"/>
</dbReference>
<name>A0ABD5S4B9_9EURY</name>
<sequence>MSTAENHETGTGRRIAVLAHEKFPDRAKTAVGLLRYGPHEVVAVLDRDNAGDRVTDHVPDVPDAPIVAGFDEVPECDALVIGIAPIGGGFEDSWRHDVRGALARG</sequence>
<dbReference type="InterPro" id="IPR027417">
    <property type="entry name" value="P-loop_NTPase"/>
</dbReference>
<protein>
    <submittedName>
        <fullName evidence="2">DUF1611 domain-containing protein</fullName>
    </submittedName>
</protein>
<dbReference type="InterPro" id="IPR035402">
    <property type="entry name" value="DgcN-like_N"/>
</dbReference>
<dbReference type="AlphaFoldDB" id="A0ABD5S4B9"/>
<organism evidence="2 3">
    <name type="scientific">Halobium palmae</name>
    <dbReference type="NCBI Taxonomy" id="1776492"/>
    <lineage>
        <taxon>Archaea</taxon>
        <taxon>Methanobacteriati</taxon>
        <taxon>Methanobacteriota</taxon>
        <taxon>Stenosarchaea group</taxon>
        <taxon>Halobacteria</taxon>
        <taxon>Halobacteriales</taxon>
        <taxon>Haloferacaceae</taxon>
        <taxon>Halobium</taxon>
    </lineage>
</organism>
<dbReference type="Pfam" id="PF17396">
    <property type="entry name" value="DUF1611_N"/>
    <property type="match status" value="1"/>
</dbReference>
<feature type="domain" description="D-glutamate N-acetyltransferase-like N-terminal" evidence="1">
    <location>
        <begin position="48"/>
        <end position="105"/>
    </location>
</feature>
<comment type="caution">
    <text evidence="2">The sequence shown here is derived from an EMBL/GenBank/DDBJ whole genome shotgun (WGS) entry which is preliminary data.</text>
</comment>
<dbReference type="SUPFAM" id="SSF52540">
    <property type="entry name" value="P-loop containing nucleoside triphosphate hydrolases"/>
    <property type="match status" value="1"/>
</dbReference>
<accession>A0ABD5S4B9</accession>
<feature type="non-terminal residue" evidence="2">
    <location>
        <position position="105"/>
    </location>
</feature>
<dbReference type="PANTHER" id="PTHR40690:SF1">
    <property type="entry name" value="DUF1611 DOMAIN-CONTAINING PROTEIN"/>
    <property type="match status" value="1"/>
</dbReference>
<evidence type="ECO:0000313" key="3">
    <source>
        <dbReference type="Proteomes" id="UP001596328"/>
    </source>
</evidence>
<keyword evidence="3" id="KW-1185">Reference proteome</keyword>
<dbReference type="Proteomes" id="UP001596328">
    <property type="component" value="Unassembled WGS sequence"/>
</dbReference>
<reference evidence="2 3" key="1">
    <citation type="journal article" date="2019" name="Int. J. Syst. Evol. Microbiol.">
        <title>The Global Catalogue of Microorganisms (GCM) 10K type strain sequencing project: providing services to taxonomists for standard genome sequencing and annotation.</title>
        <authorList>
            <consortium name="The Broad Institute Genomics Platform"/>
            <consortium name="The Broad Institute Genome Sequencing Center for Infectious Disease"/>
            <person name="Wu L."/>
            <person name="Ma J."/>
        </authorList>
    </citation>
    <scope>NUCLEOTIDE SEQUENCE [LARGE SCALE GENOMIC DNA]</scope>
    <source>
        <strain evidence="2 3">NBRC 111368</strain>
    </source>
</reference>